<reference evidence="1" key="1">
    <citation type="journal article" date="2015" name="Nature">
        <title>Complex archaea that bridge the gap between prokaryotes and eukaryotes.</title>
        <authorList>
            <person name="Spang A."/>
            <person name="Saw J.H."/>
            <person name="Jorgensen S.L."/>
            <person name="Zaremba-Niedzwiedzka K."/>
            <person name="Martijn J."/>
            <person name="Lind A.E."/>
            <person name="van Eijk R."/>
            <person name="Schleper C."/>
            <person name="Guy L."/>
            <person name="Ettema T.J."/>
        </authorList>
    </citation>
    <scope>NUCLEOTIDE SEQUENCE</scope>
</reference>
<sequence>LQGIALSEQLATKYKRANEGDKMDSDFKLETAVKYVLDEMHRINLPELSVSKVEDRVDGCRCCGGYLYGSTVEFARTDRDHYCSLKCYRKDHPLTARTCKVCDKEFEVHPSQLKHRPAIYCSRECYHKDGKKKVVMICEQCEGSFEIYKSVLKHNSGRFCSRACYRESIQPQESGDNA</sequence>
<organism evidence="1">
    <name type="scientific">marine sediment metagenome</name>
    <dbReference type="NCBI Taxonomy" id="412755"/>
    <lineage>
        <taxon>unclassified sequences</taxon>
        <taxon>metagenomes</taxon>
        <taxon>ecological metagenomes</taxon>
    </lineage>
</organism>
<gene>
    <name evidence="1" type="ORF">LCGC14_3128780</name>
</gene>
<proteinExistence type="predicted"/>
<dbReference type="AlphaFoldDB" id="A0A0F8YPR0"/>
<dbReference type="EMBL" id="LAZR01068211">
    <property type="protein sequence ID" value="KKK50061.1"/>
    <property type="molecule type" value="Genomic_DNA"/>
</dbReference>
<accession>A0A0F8YPR0</accession>
<name>A0A0F8YPR0_9ZZZZ</name>
<protein>
    <submittedName>
        <fullName evidence="1">Uncharacterized protein</fullName>
    </submittedName>
</protein>
<comment type="caution">
    <text evidence="1">The sequence shown here is derived from an EMBL/GenBank/DDBJ whole genome shotgun (WGS) entry which is preliminary data.</text>
</comment>
<evidence type="ECO:0000313" key="1">
    <source>
        <dbReference type="EMBL" id="KKK50061.1"/>
    </source>
</evidence>
<feature type="non-terminal residue" evidence="1">
    <location>
        <position position="1"/>
    </location>
</feature>